<dbReference type="PIRSF" id="PIRSF018266">
    <property type="entry name" value="FecR"/>
    <property type="match status" value="1"/>
</dbReference>
<feature type="domain" description="FecR protein" evidence="1">
    <location>
        <begin position="111"/>
        <end position="206"/>
    </location>
</feature>
<dbReference type="RefSeq" id="WP_245633361.1">
    <property type="nucleotide sequence ID" value="NZ_BCNT01000007.1"/>
</dbReference>
<dbReference type="Gene3D" id="2.60.120.1440">
    <property type="match status" value="1"/>
</dbReference>
<proteinExistence type="predicted"/>
<sequence>MSMGPVDARLLDEAAHWLARSHSSSFSAAEQQELARWRSRSPEHEQVWLCAEQLQERLGSLPPALGMAVLNRPRRRSKRRQALRHAALLLATPALGWLGWRHLPWQSWSADYRTARGESRSITLADSSRVLLNTDSAISVRFDTQARRVRQHAGEILVETAHTAAYAARAFVVETEEGRMQALGTRFIVRRQQGRTRLAVLEGAVRVTPARSGSSVIVQAGQQLAFDARTAATPSPLAAAPDAWTHGMLYAERMRLQDFLAEVGRYREGLLLCDPQVAELRVSGAFQLRDTDRILELLAQTLPVNVRSRTRYWVTVTGE</sequence>
<comment type="caution">
    <text evidence="3">The sequence shown here is derived from an EMBL/GenBank/DDBJ whole genome shotgun (WGS) entry which is preliminary data.</text>
</comment>
<evidence type="ECO:0000313" key="4">
    <source>
        <dbReference type="Proteomes" id="UP001597463"/>
    </source>
</evidence>
<organism evidence="3 4">
    <name type="scientific">Comamonas terrae</name>
    <dbReference type="NCBI Taxonomy" id="673548"/>
    <lineage>
        <taxon>Bacteria</taxon>
        <taxon>Pseudomonadati</taxon>
        <taxon>Pseudomonadota</taxon>
        <taxon>Betaproteobacteria</taxon>
        <taxon>Burkholderiales</taxon>
        <taxon>Comamonadaceae</taxon>
        <taxon>Comamonas</taxon>
    </lineage>
</organism>
<dbReference type="InterPro" id="IPR012373">
    <property type="entry name" value="Ferrdict_sens_TM"/>
</dbReference>
<dbReference type="PANTHER" id="PTHR30273">
    <property type="entry name" value="PERIPLASMIC SIGNAL SENSOR AND SIGMA FACTOR ACTIVATOR FECR-RELATED"/>
    <property type="match status" value="1"/>
</dbReference>
<keyword evidence="4" id="KW-1185">Reference proteome</keyword>
<evidence type="ECO:0000259" key="2">
    <source>
        <dbReference type="Pfam" id="PF16220"/>
    </source>
</evidence>
<dbReference type="EMBL" id="JBHUMV010000004">
    <property type="protein sequence ID" value="MFD2754392.1"/>
    <property type="molecule type" value="Genomic_DNA"/>
</dbReference>
<dbReference type="Pfam" id="PF04773">
    <property type="entry name" value="FecR"/>
    <property type="match status" value="1"/>
</dbReference>
<accession>A0ABW5UL90</accession>
<dbReference type="PANTHER" id="PTHR30273:SF2">
    <property type="entry name" value="PROTEIN FECR"/>
    <property type="match status" value="1"/>
</dbReference>
<reference evidence="4" key="1">
    <citation type="journal article" date="2019" name="Int. J. Syst. Evol. Microbiol.">
        <title>The Global Catalogue of Microorganisms (GCM) 10K type strain sequencing project: providing services to taxonomists for standard genome sequencing and annotation.</title>
        <authorList>
            <consortium name="The Broad Institute Genomics Platform"/>
            <consortium name="The Broad Institute Genome Sequencing Center for Infectious Disease"/>
            <person name="Wu L."/>
            <person name="Ma J."/>
        </authorList>
    </citation>
    <scope>NUCLEOTIDE SEQUENCE [LARGE SCALE GENOMIC DNA]</scope>
    <source>
        <strain evidence="4">TISTR 1906</strain>
    </source>
</reference>
<evidence type="ECO:0000313" key="3">
    <source>
        <dbReference type="EMBL" id="MFD2754392.1"/>
    </source>
</evidence>
<gene>
    <name evidence="3" type="ORF">ACFSW6_09860</name>
</gene>
<protein>
    <submittedName>
        <fullName evidence="3">FecR domain-containing protein</fullName>
    </submittedName>
</protein>
<dbReference type="Proteomes" id="UP001597463">
    <property type="component" value="Unassembled WGS sequence"/>
</dbReference>
<dbReference type="InterPro" id="IPR032623">
    <property type="entry name" value="FecR_N"/>
</dbReference>
<feature type="domain" description="FecR N-terminal" evidence="2">
    <location>
        <begin position="12"/>
        <end position="54"/>
    </location>
</feature>
<evidence type="ECO:0000259" key="1">
    <source>
        <dbReference type="Pfam" id="PF04773"/>
    </source>
</evidence>
<dbReference type="Pfam" id="PF16220">
    <property type="entry name" value="DUF4880"/>
    <property type="match status" value="1"/>
</dbReference>
<dbReference type="InterPro" id="IPR006860">
    <property type="entry name" value="FecR"/>
</dbReference>
<name>A0ABW5UL90_9BURK</name>